<dbReference type="RefSeq" id="WP_047390145.1">
    <property type="nucleotide sequence ID" value="NZ_FOQE01000006.1"/>
</dbReference>
<dbReference type="PROSITE" id="PS00092">
    <property type="entry name" value="N6_MTASE"/>
    <property type="match status" value="1"/>
</dbReference>
<gene>
    <name evidence="3" type="ORF">SAMN04489868_10631</name>
</gene>
<dbReference type="Gene3D" id="3.40.50.150">
    <property type="entry name" value="Vaccinia Virus protein VP39"/>
    <property type="match status" value="1"/>
</dbReference>
<dbReference type="Proteomes" id="UP000198668">
    <property type="component" value="Unassembled WGS sequence"/>
</dbReference>
<dbReference type="GO" id="GO:0008168">
    <property type="term" value="F:methyltransferase activity"/>
    <property type="evidence" value="ECO:0007669"/>
    <property type="project" value="UniProtKB-KW"/>
</dbReference>
<protein>
    <submittedName>
        <fullName evidence="3">16S rRNA (Guanine(966)-N(2))-methyltransferase RsmD</fullName>
    </submittedName>
</protein>
<dbReference type="OrthoDB" id="9803017at2"/>
<dbReference type="InterPro" id="IPR004398">
    <property type="entry name" value="RNA_MeTrfase_RsmD"/>
</dbReference>
<dbReference type="Pfam" id="PF03602">
    <property type="entry name" value="Cons_hypoth95"/>
    <property type="match status" value="1"/>
</dbReference>
<evidence type="ECO:0000313" key="4">
    <source>
        <dbReference type="Proteomes" id="UP000198668"/>
    </source>
</evidence>
<name>A0A1I3BEX5_9LACT</name>
<dbReference type="PANTHER" id="PTHR43542">
    <property type="entry name" value="METHYLTRANSFERASE"/>
    <property type="match status" value="1"/>
</dbReference>
<dbReference type="AlphaFoldDB" id="A0A1I3BEX5"/>
<dbReference type="GO" id="GO:0031167">
    <property type="term" value="P:rRNA methylation"/>
    <property type="evidence" value="ECO:0007669"/>
    <property type="project" value="InterPro"/>
</dbReference>
<accession>A0A1I3BEX5</accession>
<evidence type="ECO:0000256" key="2">
    <source>
        <dbReference type="ARBA" id="ARBA00022679"/>
    </source>
</evidence>
<sequence length="194" mass="21562">MRIISGEYRGRKLKAVPGKHTRPTTDKVKESIFNMIGPYFNGGHCLDLFSGSGSLGIEAVSRGMERAVLVDKAAPAIQTIRDNVAMTKEPEKFVIMRSSANQTVNKLSETNQTFELVFLDPPYAKQQIVKQIELMLTKNLLTHDALIVCEVDKDIELPENVSSAYAIKNVVYGITRIVVYKLTLQTDGGKEDDD</sequence>
<dbReference type="InterPro" id="IPR002052">
    <property type="entry name" value="DNA_methylase_N6_adenine_CS"/>
</dbReference>
<dbReference type="CDD" id="cd02440">
    <property type="entry name" value="AdoMet_MTases"/>
    <property type="match status" value="1"/>
</dbReference>
<keyword evidence="1 3" id="KW-0489">Methyltransferase</keyword>
<proteinExistence type="predicted"/>
<dbReference type="SUPFAM" id="SSF53335">
    <property type="entry name" value="S-adenosyl-L-methionine-dependent methyltransferases"/>
    <property type="match status" value="1"/>
</dbReference>
<dbReference type="PIRSF" id="PIRSF004553">
    <property type="entry name" value="CHP00095"/>
    <property type="match status" value="1"/>
</dbReference>
<dbReference type="InterPro" id="IPR029063">
    <property type="entry name" value="SAM-dependent_MTases_sf"/>
</dbReference>
<dbReference type="EMBL" id="FOQE01000006">
    <property type="protein sequence ID" value="SFH60833.1"/>
    <property type="molecule type" value="Genomic_DNA"/>
</dbReference>
<keyword evidence="2 3" id="KW-0808">Transferase</keyword>
<dbReference type="NCBIfam" id="TIGR00095">
    <property type="entry name" value="16S rRNA (guanine(966)-N(2))-methyltransferase RsmD"/>
    <property type="match status" value="1"/>
</dbReference>
<organism evidence="3 4">
    <name type="scientific">Pisciglobus halotolerans</name>
    <dbReference type="NCBI Taxonomy" id="745365"/>
    <lineage>
        <taxon>Bacteria</taxon>
        <taxon>Bacillati</taxon>
        <taxon>Bacillota</taxon>
        <taxon>Bacilli</taxon>
        <taxon>Lactobacillales</taxon>
        <taxon>Carnobacteriaceae</taxon>
    </lineage>
</organism>
<dbReference type="PANTHER" id="PTHR43542:SF1">
    <property type="entry name" value="METHYLTRANSFERASE"/>
    <property type="match status" value="1"/>
</dbReference>
<dbReference type="GO" id="GO:0003676">
    <property type="term" value="F:nucleic acid binding"/>
    <property type="evidence" value="ECO:0007669"/>
    <property type="project" value="InterPro"/>
</dbReference>
<keyword evidence="4" id="KW-1185">Reference proteome</keyword>
<evidence type="ECO:0000313" key="3">
    <source>
        <dbReference type="EMBL" id="SFH60833.1"/>
    </source>
</evidence>
<reference evidence="3 4" key="1">
    <citation type="submission" date="2016-10" db="EMBL/GenBank/DDBJ databases">
        <authorList>
            <person name="de Groot N.N."/>
        </authorList>
    </citation>
    <scope>NUCLEOTIDE SEQUENCE [LARGE SCALE GENOMIC DNA]</scope>
    <source>
        <strain evidence="3 4">DSM 27630</strain>
    </source>
</reference>
<evidence type="ECO:0000256" key="1">
    <source>
        <dbReference type="ARBA" id="ARBA00022603"/>
    </source>
</evidence>